<sequence length="102" mass="12389">MDSFPCKYSWNYMNKTNWSSYDLEKWILNGRDKEIGNKIVHFEGTVSEYENDYIPMHRHSINFIFMKIPTYVTYMFQLANLQILTAMNYIFGQKIYMMKMII</sequence>
<evidence type="ECO:0000313" key="3">
    <source>
        <dbReference type="Proteomes" id="UP000240325"/>
    </source>
</evidence>
<gene>
    <name evidence="2" type="ORF">BMW23_0630</name>
</gene>
<protein>
    <submittedName>
        <fullName evidence="2">Uncharacterized protein</fullName>
    </submittedName>
</protein>
<evidence type="ECO:0000256" key="1">
    <source>
        <dbReference type="SAM" id="Phobius"/>
    </source>
</evidence>
<keyword evidence="1" id="KW-0812">Transmembrane</keyword>
<feature type="transmembrane region" description="Helical" evidence="1">
    <location>
        <begin position="71"/>
        <end position="91"/>
    </location>
</feature>
<organism evidence="2">
    <name type="scientific">Bodo saltans virus</name>
    <dbReference type="NCBI Taxonomy" id="2024608"/>
    <lineage>
        <taxon>Viruses</taxon>
        <taxon>Varidnaviria</taxon>
        <taxon>Bamfordvirae</taxon>
        <taxon>Nucleocytoviricota</taxon>
        <taxon>Megaviricetes</taxon>
        <taxon>Imitervirales</taxon>
        <taxon>Mimiviridae</taxon>
        <taxon>Klosneuvirinae</taxon>
        <taxon>Theiavirus</taxon>
        <taxon>Theiavirus salishense</taxon>
    </lineage>
</organism>
<dbReference type="EMBL" id="MF782455">
    <property type="protein sequence ID" value="ATZ80676.1"/>
    <property type="molecule type" value="Genomic_DNA"/>
</dbReference>
<proteinExistence type="predicted"/>
<accession>A0A2H4UUZ5</accession>
<reference evidence="2" key="1">
    <citation type="journal article" date="2017" name="Elife">
        <title>The kinetoplastid-infecting Bodo saltans virus (BsV), a window into the most abundant giant viruses in the sea.</title>
        <authorList>
            <person name="Deeg C.M."/>
            <person name="Chow C.-E.T."/>
            <person name="Suttle C.A."/>
        </authorList>
    </citation>
    <scope>NUCLEOTIDE SEQUENCE</scope>
    <source>
        <strain evidence="2">NG1</strain>
    </source>
</reference>
<evidence type="ECO:0000313" key="2">
    <source>
        <dbReference type="EMBL" id="ATZ80676.1"/>
    </source>
</evidence>
<dbReference type="Proteomes" id="UP000240325">
    <property type="component" value="Segment"/>
</dbReference>
<keyword evidence="3" id="KW-1185">Reference proteome</keyword>
<keyword evidence="1" id="KW-1133">Transmembrane helix</keyword>
<keyword evidence="1" id="KW-0472">Membrane</keyword>
<name>A0A2H4UUZ5_9VIRU</name>